<dbReference type="FunFam" id="2.60.40.1120:FF:000003">
    <property type="entry name" value="Outer membrane protein Omp121"/>
    <property type="match status" value="1"/>
</dbReference>
<dbReference type="InterPro" id="IPR037066">
    <property type="entry name" value="Plug_dom_sf"/>
</dbReference>
<dbReference type="InterPro" id="IPR023997">
    <property type="entry name" value="TonB-dep_OMP_SusC/RagA_CS"/>
</dbReference>
<keyword evidence="2 8" id="KW-0813">Transport</keyword>
<keyword evidence="5 9" id="KW-0798">TonB box</keyword>
<dbReference type="OrthoDB" id="9768177at2"/>
<accession>A0A2K9PTE2</accession>
<dbReference type="InterPro" id="IPR000531">
    <property type="entry name" value="Beta-barrel_TonB"/>
</dbReference>
<dbReference type="EMBL" id="CP025791">
    <property type="protein sequence ID" value="AUP80336.1"/>
    <property type="molecule type" value="Genomic_DNA"/>
</dbReference>
<dbReference type="InterPro" id="IPR036942">
    <property type="entry name" value="Beta-barrel_TonB_sf"/>
</dbReference>
<evidence type="ECO:0000256" key="8">
    <source>
        <dbReference type="PROSITE-ProRule" id="PRU01360"/>
    </source>
</evidence>
<gene>
    <name evidence="13" type="ORF">C1H87_17125</name>
</gene>
<keyword evidence="10" id="KW-0732">Signal</keyword>
<dbReference type="InterPro" id="IPR023996">
    <property type="entry name" value="TonB-dep_OMP_SusC/RagA"/>
</dbReference>
<evidence type="ECO:0000256" key="6">
    <source>
        <dbReference type="ARBA" id="ARBA00023136"/>
    </source>
</evidence>
<dbReference type="Gene3D" id="2.170.130.10">
    <property type="entry name" value="TonB-dependent receptor, plug domain"/>
    <property type="match status" value="1"/>
</dbReference>
<feature type="chain" id="PRO_5014778699" evidence="10">
    <location>
        <begin position="23"/>
        <end position="1064"/>
    </location>
</feature>
<dbReference type="NCBIfam" id="TIGR04056">
    <property type="entry name" value="OMP_RagA_SusC"/>
    <property type="match status" value="1"/>
</dbReference>
<keyword evidence="6 8" id="KW-0472">Membrane</keyword>
<feature type="signal peptide" evidence="10">
    <location>
        <begin position="1"/>
        <end position="22"/>
    </location>
</feature>
<dbReference type="InterPro" id="IPR012910">
    <property type="entry name" value="Plug_dom"/>
</dbReference>
<dbReference type="Pfam" id="PF00593">
    <property type="entry name" value="TonB_dep_Rec_b-barrel"/>
    <property type="match status" value="1"/>
</dbReference>
<feature type="domain" description="TonB-dependent receptor plug" evidence="12">
    <location>
        <begin position="115"/>
        <end position="222"/>
    </location>
</feature>
<keyword evidence="7 8" id="KW-0998">Cell outer membrane</keyword>
<dbReference type="KEGG" id="fek:C1H87_17125"/>
<dbReference type="Pfam" id="PF07715">
    <property type="entry name" value="Plug"/>
    <property type="match status" value="1"/>
</dbReference>
<sequence>MNTKFSGMLTLLLALVVQLAFAQEKTISGTVSDDSGLPLPGATVLVKGTSSGTSSDFDGKYSIRANQGATLVFSFVGYSTVEVAVGTSNTVNVTLTEDTAALEEVVVVAYGTQKKEEITGSVTTLKTEELSDVPTASVVQGLVGKVSGVQIINQSGAPGADPTVRFRGIGSINSSSAPLYVVDGVVFNGNLNSINPQDIASMTFLKDASANALYGSRGANGVIIITTKKGASDRLEVTFDSKVGFNSRAVPEYDIITEAGQYYEAVFDRVRLDLINEGSTAADAAQAAAANIVTNTDFPIGYNNYNVPEGQIIDPATGKINPNATLLYQDSWQDESYRSGIRRENYLSLRFKNDKTSTFFSLGNLKDEGIVINSGFERTTARLSSEYTPKEWLKISGSLNYAHTLADDPLNRFTSGNVSNIAGWARGTAPIYPVYSRDAQGNIITDSNGNRIFDFGTGDFGAVGTRPSFKSASNPVATSLLDIDDNVSDNLSGRVSASFKFLKDFEFTYNLSVDVTNANITQFATPIGGDAARFNGRITTRSNRGITTANQQLLNWNRDFGKHSFSVLLGHESNNYNFRLLAGQVTETVIDGLAVLNNGVNIQFLTGYEKDYTVEGYLSRLTYDFDDKYFLNASFRRDGTSVFSTDNRWGNFYGLGGAWSVNKEGFFDISWVNNLRVKASFGQQGNDAILYEDDRRIVGDQDNRNYYAYTDQFDIVNAGGNIPGITFFQLGNQDLVWETSTNINAGLEFGLFDNRFTLNAEYFVREVEDLLFFEPLAQSDGVGTKPANVGDMENKGIEVELSADIIRNDKFLWSFNINGTHYKNEITRLPEEFIDDANNTNFRLVEGRSRYDYFMREFAGVDETNGDGLWYTDVLDTNGNPTGERETTNDRVSATEYFVGKSAIPDVYGGFSTNLSYKNFSLGISFAYQIGGYGFDGIYQNLLGTTSAGDNFHKDVFNSWTPENTTASIPRLDINDVNQAGTSSFFLVDASYLNLQNVTLTYNFDSKLLSRLGVTGAKIYATGNNLHLWAKARKGYDPRLSITGNAVNEFGLARTTSLGLTLNF</sequence>
<feature type="domain" description="TonB-dependent receptor-like beta-barrel" evidence="11">
    <location>
        <begin position="448"/>
        <end position="1026"/>
    </location>
</feature>
<reference evidence="13 14" key="1">
    <citation type="submission" date="2018-01" db="EMBL/GenBank/DDBJ databases">
        <title>Complete genome sequence of Flavivirga eckloniae ECD14 isolated from seaweed Ecklonia cava.</title>
        <authorList>
            <person name="Lee J.H."/>
            <person name="Baik K.S."/>
            <person name="Seong C.N."/>
        </authorList>
    </citation>
    <scope>NUCLEOTIDE SEQUENCE [LARGE SCALE GENOMIC DNA]</scope>
    <source>
        <strain evidence="13 14">ECD14</strain>
    </source>
</reference>
<evidence type="ECO:0000259" key="12">
    <source>
        <dbReference type="Pfam" id="PF07715"/>
    </source>
</evidence>
<dbReference type="NCBIfam" id="TIGR04057">
    <property type="entry name" value="SusC_RagA_signa"/>
    <property type="match status" value="1"/>
</dbReference>
<evidence type="ECO:0000256" key="2">
    <source>
        <dbReference type="ARBA" id="ARBA00022448"/>
    </source>
</evidence>
<dbReference type="Gene3D" id="2.60.40.1120">
    <property type="entry name" value="Carboxypeptidase-like, regulatory domain"/>
    <property type="match status" value="1"/>
</dbReference>
<dbReference type="Pfam" id="PF13715">
    <property type="entry name" value="CarbopepD_reg_2"/>
    <property type="match status" value="1"/>
</dbReference>
<dbReference type="PROSITE" id="PS52016">
    <property type="entry name" value="TONB_DEPENDENT_REC_3"/>
    <property type="match status" value="1"/>
</dbReference>
<evidence type="ECO:0000256" key="5">
    <source>
        <dbReference type="ARBA" id="ARBA00023077"/>
    </source>
</evidence>
<keyword evidence="14" id="KW-1185">Reference proteome</keyword>
<dbReference type="Proteomes" id="UP000235826">
    <property type="component" value="Chromosome"/>
</dbReference>
<dbReference type="AlphaFoldDB" id="A0A2K9PTE2"/>
<evidence type="ECO:0000313" key="13">
    <source>
        <dbReference type="EMBL" id="AUP80336.1"/>
    </source>
</evidence>
<dbReference type="InterPro" id="IPR008969">
    <property type="entry name" value="CarboxyPept-like_regulatory"/>
</dbReference>
<name>A0A2K9PTE2_9FLAO</name>
<dbReference type="InterPro" id="IPR039426">
    <property type="entry name" value="TonB-dep_rcpt-like"/>
</dbReference>
<evidence type="ECO:0000256" key="4">
    <source>
        <dbReference type="ARBA" id="ARBA00022692"/>
    </source>
</evidence>
<proteinExistence type="inferred from homology"/>
<dbReference type="SUPFAM" id="SSF49464">
    <property type="entry name" value="Carboxypeptidase regulatory domain-like"/>
    <property type="match status" value="1"/>
</dbReference>
<dbReference type="SUPFAM" id="SSF56935">
    <property type="entry name" value="Porins"/>
    <property type="match status" value="1"/>
</dbReference>
<dbReference type="GO" id="GO:0009279">
    <property type="term" value="C:cell outer membrane"/>
    <property type="evidence" value="ECO:0007669"/>
    <property type="project" value="UniProtKB-SubCell"/>
</dbReference>
<organism evidence="13 14">
    <name type="scientific">Flavivirga eckloniae</name>
    <dbReference type="NCBI Taxonomy" id="1803846"/>
    <lineage>
        <taxon>Bacteria</taxon>
        <taxon>Pseudomonadati</taxon>
        <taxon>Bacteroidota</taxon>
        <taxon>Flavobacteriia</taxon>
        <taxon>Flavobacteriales</taxon>
        <taxon>Flavobacteriaceae</taxon>
        <taxon>Flavivirga</taxon>
    </lineage>
</organism>
<evidence type="ECO:0000256" key="7">
    <source>
        <dbReference type="ARBA" id="ARBA00023237"/>
    </source>
</evidence>
<evidence type="ECO:0000256" key="9">
    <source>
        <dbReference type="RuleBase" id="RU003357"/>
    </source>
</evidence>
<comment type="similarity">
    <text evidence="8 9">Belongs to the TonB-dependent receptor family.</text>
</comment>
<keyword evidence="4 8" id="KW-0812">Transmembrane</keyword>
<evidence type="ECO:0000313" key="14">
    <source>
        <dbReference type="Proteomes" id="UP000235826"/>
    </source>
</evidence>
<dbReference type="RefSeq" id="WP_102756988.1">
    <property type="nucleotide sequence ID" value="NZ_CP025791.1"/>
</dbReference>
<evidence type="ECO:0000256" key="3">
    <source>
        <dbReference type="ARBA" id="ARBA00022452"/>
    </source>
</evidence>
<keyword evidence="3 8" id="KW-1134">Transmembrane beta strand</keyword>
<evidence type="ECO:0000256" key="1">
    <source>
        <dbReference type="ARBA" id="ARBA00004571"/>
    </source>
</evidence>
<dbReference type="Gene3D" id="2.40.170.20">
    <property type="entry name" value="TonB-dependent receptor, beta-barrel domain"/>
    <property type="match status" value="1"/>
</dbReference>
<evidence type="ECO:0000259" key="11">
    <source>
        <dbReference type="Pfam" id="PF00593"/>
    </source>
</evidence>
<protein>
    <submittedName>
        <fullName evidence="13">SusC/RagA family TonB-linked outer membrane protein</fullName>
    </submittedName>
</protein>
<comment type="subcellular location">
    <subcellularLocation>
        <location evidence="1 8">Cell outer membrane</location>
        <topology evidence="1 8">Multi-pass membrane protein</topology>
    </subcellularLocation>
</comment>
<evidence type="ECO:0000256" key="10">
    <source>
        <dbReference type="SAM" id="SignalP"/>
    </source>
</evidence>
<dbReference type="FunFam" id="2.170.130.10:FF:000003">
    <property type="entry name" value="SusC/RagA family TonB-linked outer membrane protein"/>
    <property type="match status" value="1"/>
</dbReference>